<dbReference type="EMBL" id="DS269438">
    <property type="protein sequence ID" value="EFO83835.1"/>
    <property type="molecule type" value="Genomic_DNA"/>
</dbReference>
<sequence>MSRWSAGSTPGSVKPVYGARYPPLHHASPTKGTDIPGRMNKFQDYENSVSDAWDTRVKVDESLASASAAKVLAAHAAGKTHRDEEIMPPVSAAPTKNSRQQALQRLAIQKEPLPSSVSATPQTANPIYPKLPEISDQPRSAAPMASAPPHGRKFILSIPLCNLVIEGGDRDQTRFARLRRLFSNGKSSGRSSPPVDMLKLDQADSFWCASALLDSIQDNYTFAQPGIQRKVLQLRHLMSRVDRPLHKHLESNGIEYLQFAFRWMNNLLMREIPLRATIRLWDTYLSEPDGFMQFHNYVCAAFLRTWSKQLQAEKDFQGVMILLQNLPTQSWGDREICELTADAFSLQSVFDGARRHLSAQAASP</sequence>
<dbReference type="HOGENOM" id="CLU_018687_6_0_1"/>
<dbReference type="eggNOG" id="KOG1092">
    <property type="taxonomic scope" value="Eukaryota"/>
</dbReference>
<dbReference type="Pfam" id="PF00566">
    <property type="entry name" value="RabGAP-TBC"/>
    <property type="match status" value="1"/>
</dbReference>
<feature type="region of interest" description="Disordered" evidence="2">
    <location>
        <begin position="1"/>
        <end position="38"/>
    </location>
</feature>
<protein>
    <recommendedName>
        <fullName evidence="3">Rab-GAP TBC domain-containing protein</fullName>
    </recommendedName>
</protein>
<dbReference type="SUPFAM" id="SSF47923">
    <property type="entry name" value="Ypt/Rab-GAP domain of gyp1p"/>
    <property type="match status" value="1"/>
</dbReference>
<dbReference type="InParanoid" id="E3NPY8"/>
<feature type="compositionally biased region" description="Polar residues" evidence="2">
    <location>
        <begin position="1"/>
        <end position="11"/>
    </location>
</feature>
<dbReference type="FunFam" id="1.10.472.80:FF:000001">
    <property type="entry name" value="TBC1 domain family member 22B"/>
    <property type="match status" value="1"/>
</dbReference>
<reference evidence="4" key="1">
    <citation type="submission" date="2007-07" db="EMBL/GenBank/DDBJ databases">
        <title>PCAP assembly of the Caenorhabditis remanei genome.</title>
        <authorList>
            <consortium name="The Caenorhabditis remanei Sequencing Consortium"/>
            <person name="Wilson R.K."/>
        </authorList>
    </citation>
    <scope>NUCLEOTIDE SEQUENCE [LARGE SCALE GENOMIC DNA]</scope>
    <source>
        <strain evidence="4">PB4641</strain>
    </source>
</reference>
<evidence type="ECO:0000256" key="1">
    <source>
        <dbReference type="ARBA" id="ARBA00022468"/>
    </source>
</evidence>
<keyword evidence="1" id="KW-0343">GTPase activation</keyword>
<dbReference type="AlphaFoldDB" id="E3NPY8"/>
<gene>
    <name evidence="4" type="ORF">CRE_22214</name>
</gene>
<organism evidence="5">
    <name type="scientific">Caenorhabditis remanei</name>
    <name type="common">Caenorhabditis vulgaris</name>
    <dbReference type="NCBI Taxonomy" id="31234"/>
    <lineage>
        <taxon>Eukaryota</taxon>
        <taxon>Metazoa</taxon>
        <taxon>Ecdysozoa</taxon>
        <taxon>Nematoda</taxon>
        <taxon>Chromadorea</taxon>
        <taxon>Rhabditida</taxon>
        <taxon>Rhabditina</taxon>
        <taxon>Rhabditomorpha</taxon>
        <taxon>Rhabditoidea</taxon>
        <taxon>Rhabditidae</taxon>
        <taxon>Peloderinae</taxon>
        <taxon>Caenorhabditis</taxon>
    </lineage>
</organism>
<dbReference type="InterPro" id="IPR000195">
    <property type="entry name" value="Rab-GAP-TBC_dom"/>
</dbReference>
<dbReference type="GO" id="GO:0005096">
    <property type="term" value="F:GTPase activator activity"/>
    <property type="evidence" value="ECO:0007669"/>
    <property type="project" value="UniProtKB-KW"/>
</dbReference>
<evidence type="ECO:0000259" key="3">
    <source>
        <dbReference type="PROSITE" id="PS50086"/>
    </source>
</evidence>
<evidence type="ECO:0000313" key="4">
    <source>
        <dbReference type="EMBL" id="EFO83835.1"/>
    </source>
</evidence>
<evidence type="ECO:0000313" key="5">
    <source>
        <dbReference type="Proteomes" id="UP000008281"/>
    </source>
</evidence>
<dbReference type="SMART" id="SM00164">
    <property type="entry name" value="TBC"/>
    <property type="match status" value="1"/>
</dbReference>
<dbReference type="OrthoDB" id="26371at2759"/>
<keyword evidence="5" id="KW-1185">Reference proteome</keyword>
<accession>E3NPY8</accession>
<dbReference type="PROSITE" id="PS50086">
    <property type="entry name" value="TBC_RABGAP"/>
    <property type="match status" value="1"/>
</dbReference>
<name>E3NPY8_CAERE</name>
<dbReference type="PANTHER" id="PTHR22957:SF26">
    <property type="entry name" value="LD44506P"/>
    <property type="match status" value="1"/>
</dbReference>
<evidence type="ECO:0000256" key="2">
    <source>
        <dbReference type="SAM" id="MobiDB-lite"/>
    </source>
</evidence>
<dbReference type="STRING" id="31234.E3NPY8"/>
<feature type="domain" description="Rab-GAP TBC" evidence="3">
    <location>
        <begin position="1"/>
        <end position="288"/>
    </location>
</feature>
<dbReference type="Proteomes" id="UP000008281">
    <property type="component" value="Unassembled WGS sequence"/>
</dbReference>
<dbReference type="PANTHER" id="PTHR22957">
    <property type="entry name" value="TBC1 DOMAIN FAMILY MEMBER GTPASE-ACTIVATING PROTEIN"/>
    <property type="match status" value="1"/>
</dbReference>
<proteinExistence type="predicted"/>
<dbReference type="Gene3D" id="1.10.472.80">
    <property type="entry name" value="Ypt/Rab-GAP domain of gyp1p, domain 3"/>
    <property type="match status" value="1"/>
</dbReference>
<dbReference type="InterPro" id="IPR035969">
    <property type="entry name" value="Rab-GAP_TBC_sf"/>
</dbReference>